<keyword evidence="3" id="KW-0479">Metal-binding</keyword>
<evidence type="ECO:0000256" key="5">
    <source>
        <dbReference type="ARBA" id="ARBA00023004"/>
    </source>
</evidence>
<name>A0ABU5QDA7_9BACT</name>
<dbReference type="Pfam" id="PF00301">
    <property type="entry name" value="Rubredoxin"/>
    <property type="match status" value="1"/>
</dbReference>
<dbReference type="PANTHER" id="PTHR47627:SF1">
    <property type="entry name" value="RUBREDOXIN-1-RELATED"/>
    <property type="match status" value="1"/>
</dbReference>
<evidence type="ECO:0000313" key="7">
    <source>
        <dbReference type="EMBL" id="MEA5140723.1"/>
    </source>
</evidence>
<comment type="cofactor">
    <cofactor evidence="1">
        <name>Fe(3+)</name>
        <dbReference type="ChEBI" id="CHEBI:29034"/>
    </cofactor>
</comment>
<evidence type="ECO:0000256" key="4">
    <source>
        <dbReference type="ARBA" id="ARBA00022982"/>
    </source>
</evidence>
<dbReference type="PANTHER" id="PTHR47627">
    <property type="entry name" value="RUBREDOXIN"/>
    <property type="match status" value="1"/>
</dbReference>
<protein>
    <submittedName>
        <fullName evidence="7">Rubredoxin</fullName>
    </submittedName>
</protein>
<dbReference type="CDD" id="cd00730">
    <property type="entry name" value="rubredoxin"/>
    <property type="match status" value="1"/>
</dbReference>
<accession>A0ABU5QDA7</accession>
<keyword evidence="5" id="KW-0408">Iron</keyword>
<dbReference type="SUPFAM" id="SSF57802">
    <property type="entry name" value="Rubredoxin-like"/>
    <property type="match status" value="1"/>
</dbReference>
<dbReference type="InterPro" id="IPR024934">
    <property type="entry name" value="Rubredoxin-like_dom"/>
</dbReference>
<keyword evidence="8" id="KW-1185">Reference proteome</keyword>
<dbReference type="Proteomes" id="UP001302949">
    <property type="component" value="Unassembled WGS sequence"/>
</dbReference>
<organism evidence="7 8">
    <name type="scientific">Arcicella rigui</name>
    <dbReference type="NCBI Taxonomy" id="797020"/>
    <lineage>
        <taxon>Bacteria</taxon>
        <taxon>Pseudomonadati</taxon>
        <taxon>Bacteroidota</taxon>
        <taxon>Cytophagia</taxon>
        <taxon>Cytophagales</taxon>
        <taxon>Flectobacillaceae</taxon>
        <taxon>Arcicella</taxon>
    </lineage>
</organism>
<evidence type="ECO:0000259" key="6">
    <source>
        <dbReference type="PROSITE" id="PS50903"/>
    </source>
</evidence>
<dbReference type="Gene3D" id="2.20.28.10">
    <property type="match status" value="1"/>
</dbReference>
<dbReference type="PROSITE" id="PS50903">
    <property type="entry name" value="RUBREDOXIN_LIKE"/>
    <property type="match status" value="1"/>
</dbReference>
<keyword evidence="2" id="KW-0813">Transport</keyword>
<feature type="domain" description="Rubredoxin-like" evidence="6">
    <location>
        <begin position="426"/>
        <end position="477"/>
    </location>
</feature>
<dbReference type="InterPro" id="IPR024935">
    <property type="entry name" value="Rubredoxin_dom"/>
</dbReference>
<evidence type="ECO:0000313" key="8">
    <source>
        <dbReference type="Proteomes" id="UP001302949"/>
    </source>
</evidence>
<evidence type="ECO:0000256" key="3">
    <source>
        <dbReference type="ARBA" id="ARBA00022723"/>
    </source>
</evidence>
<dbReference type="EMBL" id="JAYFUM010000020">
    <property type="protein sequence ID" value="MEA5140723.1"/>
    <property type="molecule type" value="Genomic_DNA"/>
</dbReference>
<keyword evidence="4" id="KW-0249">Electron transport</keyword>
<dbReference type="InterPro" id="IPR050526">
    <property type="entry name" value="Rubredoxin_ET"/>
</dbReference>
<gene>
    <name evidence="7" type="ORF">VB248_16355</name>
</gene>
<proteinExistence type="predicted"/>
<dbReference type="RefSeq" id="WP_323297877.1">
    <property type="nucleotide sequence ID" value="NZ_JAYFUM010000020.1"/>
</dbReference>
<evidence type="ECO:0000256" key="2">
    <source>
        <dbReference type="ARBA" id="ARBA00022448"/>
    </source>
</evidence>
<evidence type="ECO:0000256" key="1">
    <source>
        <dbReference type="ARBA" id="ARBA00001965"/>
    </source>
</evidence>
<comment type="caution">
    <text evidence="7">The sequence shown here is derived from an EMBL/GenBank/DDBJ whole genome shotgun (WGS) entry which is preliminary data.</text>
</comment>
<sequence length="484" mass="55716">MKDYSLFKINLIGGIVSPGTLQNILEAAKLAGVREVSFGARQQLLMYVKAETVRGSGILEFKKKLYESNILFEVDSDKKPNIISSYCAEEVFPTGQWISEGIYKDIFDGFDYEPQLKINISDSQQSFTPFFTGNLNFIASSIQNFWYLYVRFKQSNKIFRFPILIYTLEIPKVCQRIEEVMLSSGEMDEHEVYEKVIAKGEVISQVIQEDLLLPKFSLPYYEGFNRYGEKTWLGIYRRNETFSIEFLLEICRVCLETKIGQICTTPWKSLIVKGIENKHRLIWDKLLGKYGINVRHAANELNWQVEDFSQEGLSLKKSIIREFDDEDVRTFGLCFAVQTRSKSEVFGSVVIKKRKVFAGLFHVFDIYHTVDFNPNTRELVLFEQSVHKAHVPEMLQRLSKRYYAQGNVNKEAIKKEENPKSETNSTELFQCKTCFTIYDSRFGDSVNGIVAGIRFADLPASYCCPMCESEKSTFVAVKADSLLV</sequence>
<reference evidence="7 8" key="1">
    <citation type="submission" date="2023-12" db="EMBL/GenBank/DDBJ databases">
        <title>Novel species of the genus Arcicella isolated from rivers.</title>
        <authorList>
            <person name="Lu H."/>
        </authorList>
    </citation>
    <scope>NUCLEOTIDE SEQUENCE [LARGE SCALE GENOMIC DNA]</scope>
    <source>
        <strain evidence="7 8">KCTC 23307</strain>
    </source>
</reference>